<sequence length="146" mass="17128">MKNSLDRVLRNNRSPVDPLGYRDAAYPEEEARAVVRLAFVEMMGRDPELDESEHWIGWLRETRSNGDTLRRCLMTTSEFIGRHGYVNPLHFHTWRNSRWLKNILATCSEAQSQGIDWPNARQWNEELIRALKNEHDVQTVAELPNQ</sequence>
<comment type="caution">
    <text evidence="1">The sequence shown here is derived from an EMBL/GenBank/DDBJ whole genome shotgun (WGS) entry which is preliminary data.</text>
</comment>
<evidence type="ECO:0008006" key="3">
    <source>
        <dbReference type="Google" id="ProtNLM"/>
    </source>
</evidence>
<reference evidence="1 2" key="1">
    <citation type="submission" date="2019-02" db="EMBL/GenBank/DDBJ databases">
        <title>Deep-cultivation of Planctomycetes and their phenomic and genomic characterization uncovers novel biology.</title>
        <authorList>
            <person name="Wiegand S."/>
            <person name="Jogler M."/>
            <person name="Boedeker C."/>
            <person name="Pinto D."/>
            <person name="Vollmers J."/>
            <person name="Rivas-Marin E."/>
            <person name="Kohn T."/>
            <person name="Peeters S.H."/>
            <person name="Heuer A."/>
            <person name="Rast P."/>
            <person name="Oberbeckmann S."/>
            <person name="Bunk B."/>
            <person name="Jeske O."/>
            <person name="Meyerdierks A."/>
            <person name="Storesund J.E."/>
            <person name="Kallscheuer N."/>
            <person name="Luecker S."/>
            <person name="Lage O.M."/>
            <person name="Pohl T."/>
            <person name="Merkel B.J."/>
            <person name="Hornburger P."/>
            <person name="Mueller R.-W."/>
            <person name="Bruemmer F."/>
            <person name="Labrenz M."/>
            <person name="Spormann A.M."/>
            <person name="Op Den Camp H."/>
            <person name="Overmann J."/>
            <person name="Amann R."/>
            <person name="Jetten M.S.M."/>
            <person name="Mascher T."/>
            <person name="Medema M.H."/>
            <person name="Devos D.P."/>
            <person name="Kaster A.-K."/>
            <person name="Ovreas L."/>
            <person name="Rohde M."/>
            <person name="Galperin M.Y."/>
            <person name="Jogler C."/>
        </authorList>
    </citation>
    <scope>NUCLEOTIDE SEQUENCE [LARGE SCALE GENOMIC DNA]</scope>
    <source>
        <strain evidence="1 2">Poly41</strain>
    </source>
</reference>
<dbReference type="EMBL" id="SJPV01000012">
    <property type="protein sequence ID" value="TWU32647.1"/>
    <property type="molecule type" value="Genomic_DNA"/>
</dbReference>
<accession>A0A5C6DAA9</accession>
<evidence type="ECO:0000313" key="2">
    <source>
        <dbReference type="Proteomes" id="UP000319143"/>
    </source>
</evidence>
<evidence type="ECO:0000313" key="1">
    <source>
        <dbReference type="EMBL" id="TWU32647.1"/>
    </source>
</evidence>
<dbReference type="AlphaFoldDB" id="A0A5C6DAA9"/>
<keyword evidence="2" id="KW-1185">Reference proteome</keyword>
<name>A0A5C6DAA9_9BACT</name>
<organism evidence="1 2">
    <name type="scientific">Novipirellula artificiosorum</name>
    <dbReference type="NCBI Taxonomy" id="2528016"/>
    <lineage>
        <taxon>Bacteria</taxon>
        <taxon>Pseudomonadati</taxon>
        <taxon>Planctomycetota</taxon>
        <taxon>Planctomycetia</taxon>
        <taxon>Pirellulales</taxon>
        <taxon>Pirellulaceae</taxon>
        <taxon>Novipirellula</taxon>
    </lineage>
</organism>
<protein>
    <recommendedName>
        <fullName evidence="3">DUF4214 domain-containing protein</fullName>
    </recommendedName>
</protein>
<dbReference type="Proteomes" id="UP000319143">
    <property type="component" value="Unassembled WGS sequence"/>
</dbReference>
<gene>
    <name evidence="1" type="ORF">Poly41_56250</name>
</gene>
<dbReference type="RefSeq" id="WP_146530382.1">
    <property type="nucleotide sequence ID" value="NZ_SJPV01000012.1"/>
</dbReference>
<proteinExistence type="predicted"/>
<dbReference type="OrthoDB" id="516973at2"/>